<feature type="transmembrane region" description="Helical" evidence="1">
    <location>
        <begin position="35"/>
        <end position="63"/>
    </location>
</feature>
<proteinExistence type="predicted"/>
<keyword evidence="1" id="KW-0472">Membrane</keyword>
<dbReference type="Pfam" id="PF16316">
    <property type="entry name" value="DUF4956"/>
    <property type="match status" value="1"/>
</dbReference>
<gene>
    <name evidence="2" type="ORF">PFCIRM138_10325</name>
</gene>
<dbReference type="KEGG" id="pfre:RM25_1161"/>
<sequence length="211" mass="22286">MTDLVALGADALMIVILTFAVYLPRHHRRDMVVAYLSVNVGVLAVSTALSVSSVAAGLGLGLFGVLSIIRLRSEELSQIETAYYFSALALGLLGGVDVPLGYSVPLMALIVAVTCISDSRWIGRGMQRQVVALDRAYPDAAQLRAALGERLGGRILSVSVQRLDFVNDTTLVEVRFRPGSRAGGAPDIAVDGRAPVPCAEREVPGAREAVA</sequence>
<keyword evidence="1" id="KW-1133">Transmembrane helix</keyword>
<dbReference type="EMBL" id="LM676425">
    <property type="protein sequence ID" value="CEP26865.1"/>
    <property type="molecule type" value="Genomic_DNA"/>
</dbReference>
<accession>A0A068VQS6</accession>
<dbReference type="RefSeq" id="WP_036940677.1">
    <property type="nucleotide sequence ID" value="NZ_CP010341.1"/>
</dbReference>
<dbReference type="InterPro" id="IPR032531">
    <property type="entry name" value="DUF4956"/>
</dbReference>
<name>A0A068VQS6_PROFF</name>
<protein>
    <recommendedName>
        <fullName evidence="3">Permease</fullName>
    </recommendedName>
</protein>
<keyword evidence="1" id="KW-0812">Transmembrane</keyword>
<evidence type="ECO:0008006" key="3">
    <source>
        <dbReference type="Google" id="ProtNLM"/>
    </source>
</evidence>
<feature type="transmembrane region" description="Helical" evidence="1">
    <location>
        <begin position="83"/>
        <end position="116"/>
    </location>
</feature>
<evidence type="ECO:0000313" key="2">
    <source>
        <dbReference type="EMBL" id="CEP26865.1"/>
    </source>
</evidence>
<dbReference type="GeneID" id="61222304"/>
<evidence type="ECO:0000256" key="1">
    <source>
        <dbReference type="SAM" id="Phobius"/>
    </source>
</evidence>
<dbReference type="AlphaFoldDB" id="A0A068VQS6"/>
<organism evidence="2">
    <name type="scientific">Propionibacterium freudenreichii subsp. freudenreichii</name>
    <dbReference type="NCBI Taxonomy" id="66712"/>
    <lineage>
        <taxon>Bacteria</taxon>
        <taxon>Bacillati</taxon>
        <taxon>Actinomycetota</taxon>
        <taxon>Actinomycetes</taxon>
        <taxon>Propionibacteriales</taxon>
        <taxon>Propionibacteriaceae</taxon>
        <taxon>Propionibacterium</taxon>
    </lineage>
</organism>
<reference evidence="2" key="1">
    <citation type="submission" date="2014-08" db="EMBL/GenBank/DDBJ databases">
        <authorList>
            <person name="Falentin Helene"/>
        </authorList>
    </citation>
    <scope>NUCLEOTIDE SEQUENCE</scope>
</reference>
<dbReference type="PATRIC" id="fig|66712.6.peg.1190"/>
<feature type="transmembrane region" description="Helical" evidence="1">
    <location>
        <begin position="6"/>
        <end position="23"/>
    </location>
</feature>